<name>W9T3B7_9ROSA</name>
<dbReference type="EMBL" id="KE646571">
    <property type="protein sequence ID" value="EXC73181.1"/>
    <property type="molecule type" value="Genomic_DNA"/>
</dbReference>
<evidence type="ECO:0000313" key="2">
    <source>
        <dbReference type="Proteomes" id="UP000030645"/>
    </source>
</evidence>
<dbReference type="AlphaFoldDB" id="W9T3B7"/>
<dbReference type="Proteomes" id="UP000030645">
    <property type="component" value="Unassembled WGS sequence"/>
</dbReference>
<organism evidence="1 2">
    <name type="scientific">Morus notabilis</name>
    <dbReference type="NCBI Taxonomy" id="981085"/>
    <lineage>
        <taxon>Eukaryota</taxon>
        <taxon>Viridiplantae</taxon>
        <taxon>Streptophyta</taxon>
        <taxon>Embryophyta</taxon>
        <taxon>Tracheophyta</taxon>
        <taxon>Spermatophyta</taxon>
        <taxon>Magnoliopsida</taxon>
        <taxon>eudicotyledons</taxon>
        <taxon>Gunneridae</taxon>
        <taxon>Pentapetalae</taxon>
        <taxon>rosids</taxon>
        <taxon>fabids</taxon>
        <taxon>Rosales</taxon>
        <taxon>Moraceae</taxon>
        <taxon>Moreae</taxon>
        <taxon>Morus</taxon>
    </lineage>
</organism>
<keyword evidence="2" id="KW-1185">Reference proteome</keyword>
<sequence>MYLPSILLELANTIDEKALRQCRPIYGPDSQHVLNQIQISWLSMLNCCWKWNGSKCIQNKQVTIFKSTSSVDSITFRISDGWSLTTTANSTDNGRTITIVIIFSVFCFKLGKGYVFPVVFNSDHILKNLSTQRCTEHEGLS</sequence>
<protein>
    <submittedName>
        <fullName evidence="1">Uncharacterized protein</fullName>
    </submittedName>
</protein>
<accession>W9T3B7</accession>
<proteinExistence type="predicted"/>
<reference evidence="2" key="1">
    <citation type="submission" date="2013-01" db="EMBL/GenBank/DDBJ databases">
        <title>Draft Genome Sequence of a Mulberry Tree, Morus notabilis C.K. Schneid.</title>
        <authorList>
            <person name="He N."/>
            <person name="Zhao S."/>
        </authorList>
    </citation>
    <scope>NUCLEOTIDE SEQUENCE</scope>
</reference>
<evidence type="ECO:0000313" key="1">
    <source>
        <dbReference type="EMBL" id="EXC73181.1"/>
    </source>
</evidence>
<gene>
    <name evidence="1" type="ORF">L484_000235</name>
</gene>